<keyword evidence="10" id="KW-1185">Reference proteome</keyword>
<evidence type="ECO:0000256" key="6">
    <source>
        <dbReference type="ARBA" id="ARBA00022592"/>
    </source>
</evidence>
<dbReference type="NCBIfam" id="TIGR02135">
    <property type="entry name" value="phoU_full"/>
    <property type="match status" value="1"/>
</dbReference>
<dbReference type="FunFam" id="1.20.58.220:FF:000004">
    <property type="entry name" value="Phosphate-specific transport system accessory protein PhoU"/>
    <property type="match status" value="1"/>
</dbReference>
<dbReference type="PANTHER" id="PTHR42930:SF3">
    <property type="entry name" value="PHOSPHATE-SPECIFIC TRANSPORT SYSTEM ACCESSORY PROTEIN PHOU"/>
    <property type="match status" value="1"/>
</dbReference>
<comment type="subunit">
    <text evidence="3 7">Homodimer.</text>
</comment>
<gene>
    <name evidence="9" type="ORF">C480_17417</name>
</gene>
<comment type="caution">
    <text evidence="9">The sequence shown here is derived from an EMBL/GenBank/DDBJ whole genome shotgun (WGS) entry which is preliminary data.</text>
</comment>
<evidence type="ECO:0000256" key="2">
    <source>
        <dbReference type="ARBA" id="ARBA00008107"/>
    </source>
</evidence>
<keyword evidence="6 7" id="KW-0592">Phosphate transport</keyword>
<comment type="function">
    <text evidence="7">Plays a role in the regulation of phosphate uptake.</text>
</comment>
<dbReference type="PANTHER" id="PTHR42930">
    <property type="entry name" value="PHOSPHATE-SPECIFIC TRANSPORT SYSTEM ACCESSORY PROTEIN PHOU"/>
    <property type="match status" value="1"/>
</dbReference>
<keyword evidence="5 7" id="KW-0963">Cytoplasm</keyword>
<proteinExistence type="inferred from homology"/>
<dbReference type="GO" id="GO:0005737">
    <property type="term" value="C:cytoplasm"/>
    <property type="evidence" value="ECO:0007669"/>
    <property type="project" value="UniProtKB-SubCell"/>
</dbReference>
<evidence type="ECO:0000256" key="4">
    <source>
        <dbReference type="ARBA" id="ARBA00022448"/>
    </source>
</evidence>
<dbReference type="OrthoDB" id="7738at2157"/>
<sequence>MAREDYRESLTELRDGVESMAKTVLTQLRRALTSLEDGDEMVAHEVIDTDGAVNERYLDLEGDCIQLLALQQPVASDLRFVAASFKILTDLERIGDLATNLARYALADASGAFSKIDIHRIGDEVHNQVQAAIDAYVADDTDACRTINTRDDEIDALCQRASEAVVRELIAREASAWGVEQLLDDVSRVLLTIRDLERIGDHAVNIAARTHYMVENDPELIY</sequence>
<comment type="similarity">
    <text evidence="2 7">Belongs to the PhoU family.</text>
</comment>
<feature type="domain" description="PhoU" evidence="8">
    <location>
        <begin position="18"/>
        <end position="104"/>
    </location>
</feature>
<dbReference type="Pfam" id="PF01895">
    <property type="entry name" value="PhoU"/>
    <property type="match status" value="2"/>
</dbReference>
<evidence type="ECO:0000256" key="1">
    <source>
        <dbReference type="ARBA" id="ARBA00004496"/>
    </source>
</evidence>
<dbReference type="PIRSF" id="PIRSF003107">
    <property type="entry name" value="PhoU"/>
    <property type="match status" value="1"/>
</dbReference>
<dbReference type="Proteomes" id="UP000011591">
    <property type="component" value="Unassembled WGS sequence"/>
</dbReference>
<dbReference type="InterPro" id="IPR026022">
    <property type="entry name" value="PhoU_dom"/>
</dbReference>
<reference evidence="9 10" key="1">
    <citation type="journal article" date="2014" name="PLoS Genet.">
        <title>Phylogenetically driven sequencing of extremely halophilic archaea reveals strategies for static and dynamic osmo-response.</title>
        <authorList>
            <person name="Becker E.A."/>
            <person name="Seitzer P.M."/>
            <person name="Tritt A."/>
            <person name="Larsen D."/>
            <person name="Krusor M."/>
            <person name="Yao A.I."/>
            <person name="Wu D."/>
            <person name="Madern D."/>
            <person name="Eisen J.A."/>
            <person name="Darling A.E."/>
            <person name="Facciotti M.T."/>
        </authorList>
    </citation>
    <scope>NUCLEOTIDE SEQUENCE [LARGE SCALE GENOMIC DNA]</scope>
    <source>
        <strain evidence="9 10">DSM 13077</strain>
    </source>
</reference>
<organism evidence="9 10">
    <name type="scientific">Natrialba aegyptia DSM 13077</name>
    <dbReference type="NCBI Taxonomy" id="1227491"/>
    <lineage>
        <taxon>Archaea</taxon>
        <taxon>Methanobacteriati</taxon>
        <taxon>Methanobacteriota</taxon>
        <taxon>Stenosarchaea group</taxon>
        <taxon>Halobacteria</taxon>
        <taxon>Halobacteriales</taxon>
        <taxon>Natrialbaceae</taxon>
        <taxon>Natrialba</taxon>
    </lineage>
</organism>
<dbReference type="EMBL" id="AOIP01000040">
    <property type="protein sequence ID" value="ELZ02134.1"/>
    <property type="molecule type" value="Genomic_DNA"/>
</dbReference>
<accession>M0AXJ5</accession>
<dbReference type="PATRIC" id="fig|1227491.4.peg.3568"/>
<evidence type="ECO:0000256" key="5">
    <source>
        <dbReference type="ARBA" id="ARBA00022490"/>
    </source>
</evidence>
<evidence type="ECO:0000256" key="3">
    <source>
        <dbReference type="ARBA" id="ARBA00011738"/>
    </source>
</evidence>
<dbReference type="InterPro" id="IPR038078">
    <property type="entry name" value="PhoU-like_sf"/>
</dbReference>
<dbReference type="AlphaFoldDB" id="M0AXJ5"/>
<protein>
    <recommendedName>
        <fullName evidence="7">Phosphate-specific transport system accessory protein PhoU</fullName>
    </recommendedName>
</protein>
<dbReference type="RefSeq" id="WP_006666885.1">
    <property type="nucleotide sequence ID" value="NZ_AOIP01000040.1"/>
</dbReference>
<dbReference type="Gene3D" id="1.20.58.220">
    <property type="entry name" value="Phosphate transport system protein phou homolog 2, domain 2"/>
    <property type="match status" value="1"/>
</dbReference>
<name>M0AXJ5_9EURY</name>
<evidence type="ECO:0000313" key="9">
    <source>
        <dbReference type="EMBL" id="ELZ02134.1"/>
    </source>
</evidence>
<dbReference type="InterPro" id="IPR028366">
    <property type="entry name" value="PhoU"/>
</dbReference>
<evidence type="ECO:0000256" key="7">
    <source>
        <dbReference type="PIRNR" id="PIRNR003107"/>
    </source>
</evidence>
<evidence type="ECO:0000259" key="8">
    <source>
        <dbReference type="Pfam" id="PF01895"/>
    </source>
</evidence>
<keyword evidence="4 7" id="KW-0813">Transport</keyword>
<dbReference type="GO" id="GO:0030643">
    <property type="term" value="P:intracellular phosphate ion homeostasis"/>
    <property type="evidence" value="ECO:0007669"/>
    <property type="project" value="InterPro"/>
</dbReference>
<comment type="subcellular location">
    <subcellularLocation>
        <location evidence="1 7">Cytoplasm</location>
    </subcellularLocation>
</comment>
<feature type="domain" description="PhoU" evidence="8">
    <location>
        <begin position="118"/>
        <end position="209"/>
    </location>
</feature>
<evidence type="ECO:0000313" key="10">
    <source>
        <dbReference type="Proteomes" id="UP000011591"/>
    </source>
</evidence>
<dbReference type="SUPFAM" id="SSF109755">
    <property type="entry name" value="PhoU-like"/>
    <property type="match status" value="1"/>
</dbReference>
<dbReference type="GO" id="GO:0006817">
    <property type="term" value="P:phosphate ion transport"/>
    <property type="evidence" value="ECO:0007669"/>
    <property type="project" value="UniProtKB-KW"/>
</dbReference>
<dbReference type="GO" id="GO:0045936">
    <property type="term" value="P:negative regulation of phosphate metabolic process"/>
    <property type="evidence" value="ECO:0007669"/>
    <property type="project" value="InterPro"/>
</dbReference>